<sequence>MYVLPVVGLILQAPFESNKNLNSFLALARWIGNPIASISYVLWNIKITGKCAMMVDMATPYHEFPGEDSQFAHMRDSLYILSVMNQYLIRCDLVEEDETMIAAEKLLRIALFSDELPMTTEASLTDRRKKLAGTIRAFRKKGVIPVFVSTLWFLLALAISIQTAFGDIGPNEVTTNTDAHDLALGLLLSFLPIFILSCVVDRNAVATGRICLKLNRLLASARKALLDDELRRTYGEHIDAPPEFFNWISILGDEKFDDFFTDFAGQGRIRWHYGVAHPLLCSFEDSFMAEHGRGWLPEDNANRARTFMRDRRDEDHRLIWFDPRMIRQIATSICVVCASAGGAFILSYLTPTVGLGCRSGGYMIYVVITMFLFLVELLCWGLRTSYLEHRRSLKRISDHMPPDPILLLLHHFERTLNRANTGKVTKVGRTQVKKMHEWWEKSRWIDHADMLLRVIEVGNLIWLAYIVSAQTVGSYVTCDCLSSVWAGGGGYTDFEDGTFYRANGIKPYWGAGTGLSCAVLVVGLAYIVAEFCTQSHLATEDFGAASEGIKITRWFKKYTYWLRLLLGLCDKILFLVWKVVRFPWQ</sequence>
<proteinExistence type="predicted"/>
<gene>
    <name evidence="2" type="ORF">ALECFALPRED_001403</name>
</gene>
<keyword evidence="1" id="KW-1133">Transmembrane helix</keyword>
<comment type="caution">
    <text evidence="2">The sequence shown here is derived from an EMBL/GenBank/DDBJ whole genome shotgun (WGS) entry which is preliminary data.</text>
</comment>
<accession>A0A8H3F7E2</accession>
<dbReference type="AlphaFoldDB" id="A0A8H3F7E2"/>
<dbReference type="EMBL" id="CAJPDR010000132">
    <property type="protein sequence ID" value="CAF9920007.1"/>
    <property type="molecule type" value="Genomic_DNA"/>
</dbReference>
<keyword evidence="3" id="KW-1185">Reference proteome</keyword>
<evidence type="ECO:0000256" key="1">
    <source>
        <dbReference type="SAM" id="Phobius"/>
    </source>
</evidence>
<feature type="transmembrane region" description="Helical" evidence="1">
    <location>
        <begin position="24"/>
        <end position="43"/>
    </location>
</feature>
<feature type="transmembrane region" description="Helical" evidence="1">
    <location>
        <begin position="182"/>
        <end position="200"/>
    </location>
</feature>
<dbReference type="OrthoDB" id="5392263at2759"/>
<organism evidence="2 3">
    <name type="scientific">Alectoria fallacina</name>
    <dbReference type="NCBI Taxonomy" id="1903189"/>
    <lineage>
        <taxon>Eukaryota</taxon>
        <taxon>Fungi</taxon>
        <taxon>Dikarya</taxon>
        <taxon>Ascomycota</taxon>
        <taxon>Pezizomycotina</taxon>
        <taxon>Lecanoromycetes</taxon>
        <taxon>OSLEUM clade</taxon>
        <taxon>Lecanoromycetidae</taxon>
        <taxon>Lecanorales</taxon>
        <taxon>Lecanorineae</taxon>
        <taxon>Parmeliaceae</taxon>
        <taxon>Alectoria</taxon>
    </lineage>
</organism>
<feature type="transmembrane region" description="Helical" evidence="1">
    <location>
        <begin position="450"/>
        <end position="467"/>
    </location>
</feature>
<protein>
    <submittedName>
        <fullName evidence="2">Uncharacterized protein</fullName>
    </submittedName>
</protein>
<evidence type="ECO:0000313" key="3">
    <source>
        <dbReference type="Proteomes" id="UP000664203"/>
    </source>
</evidence>
<feature type="transmembrane region" description="Helical" evidence="1">
    <location>
        <begin position="362"/>
        <end position="382"/>
    </location>
</feature>
<feature type="transmembrane region" description="Helical" evidence="1">
    <location>
        <begin position="143"/>
        <end position="162"/>
    </location>
</feature>
<name>A0A8H3F7E2_9LECA</name>
<feature type="transmembrane region" description="Helical" evidence="1">
    <location>
        <begin position="508"/>
        <end position="529"/>
    </location>
</feature>
<keyword evidence="1" id="KW-0812">Transmembrane</keyword>
<dbReference type="Proteomes" id="UP000664203">
    <property type="component" value="Unassembled WGS sequence"/>
</dbReference>
<feature type="transmembrane region" description="Helical" evidence="1">
    <location>
        <begin position="329"/>
        <end position="350"/>
    </location>
</feature>
<reference evidence="2" key="1">
    <citation type="submission" date="2021-03" db="EMBL/GenBank/DDBJ databases">
        <authorList>
            <person name="Tagirdzhanova G."/>
        </authorList>
    </citation>
    <scope>NUCLEOTIDE SEQUENCE</scope>
</reference>
<keyword evidence="1" id="KW-0472">Membrane</keyword>
<feature type="transmembrane region" description="Helical" evidence="1">
    <location>
        <begin position="560"/>
        <end position="580"/>
    </location>
</feature>
<evidence type="ECO:0000313" key="2">
    <source>
        <dbReference type="EMBL" id="CAF9920007.1"/>
    </source>
</evidence>